<accession>A0A1H7VC90</accession>
<protein>
    <submittedName>
        <fullName evidence="5">DNA-binding transcriptional regulator, MarR family</fullName>
    </submittedName>
</protein>
<dbReference type="PROSITE" id="PS01117">
    <property type="entry name" value="HTH_MARR_1"/>
    <property type="match status" value="1"/>
</dbReference>
<evidence type="ECO:0000256" key="1">
    <source>
        <dbReference type="ARBA" id="ARBA00023015"/>
    </source>
</evidence>
<name>A0A1H7VC90_9BACT</name>
<proteinExistence type="predicted"/>
<dbReference type="InterPro" id="IPR000835">
    <property type="entry name" value="HTH_MarR-typ"/>
</dbReference>
<keyword evidence="3" id="KW-0804">Transcription</keyword>
<feature type="domain" description="HTH marR-type" evidence="4">
    <location>
        <begin position="1"/>
        <end position="112"/>
    </location>
</feature>
<evidence type="ECO:0000313" key="6">
    <source>
        <dbReference type="Proteomes" id="UP000198984"/>
    </source>
</evidence>
<evidence type="ECO:0000256" key="3">
    <source>
        <dbReference type="ARBA" id="ARBA00023163"/>
    </source>
</evidence>
<reference evidence="5 6" key="1">
    <citation type="submission" date="2016-10" db="EMBL/GenBank/DDBJ databases">
        <authorList>
            <person name="de Groot N.N."/>
        </authorList>
    </citation>
    <scope>NUCLEOTIDE SEQUENCE [LARGE SCALE GENOMIC DNA]</scope>
    <source>
        <strain evidence="5 6">DSM 21039</strain>
    </source>
</reference>
<dbReference type="PROSITE" id="PS50995">
    <property type="entry name" value="HTH_MARR_2"/>
    <property type="match status" value="1"/>
</dbReference>
<keyword evidence="2 5" id="KW-0238">DNA-binding</keyword>
<evidence type="ECO:0000259" key="4">
    <source>
        <dbReference type="PROSITE" id="PS50995"/>
    </source>
</evidence>
<dbReference type="InterPro" id="IPR036388">
    <property type="entry name" value="WH-like_DNA-bd_sf"/>
</dbReference>
<dbReference type="PANTHER" id="PTHR42756">
    <property type="entry name" value="TRANSCRIPTIONAL REGULATOR, MARR"/>
    <property type="match status" value="1"/>
</dbReference>
<gene>
    <name evidence="5" type="ORF">SAMN04488505_103276</name>
</gene>
<dbReference type="EMBL" id="FOBB01000003">
    <property type="protein sequence ID" value="SEM06535.1"/>
    <property type="molecule type" value="Genomic_DNA"/>
</dbReference>
<dbReference type="PANTHER" id="PTHR42756:SF1">
    <property type="entry name" value="TRANSCRIPTIONAL REPRESSOR OF EMRAB OPERON"/>
    <property type="match status" value="1"/>
</dbReference>
<dbReference type="PRINTS" id="PR00598">
    <property type="entry name" value="HTHMARR"/>
</dbReference>
<dbReference type="GO" id="GO:0003677">
    <property type="term" value="F:DNA binding"/>
    <property type="evidence" value="ECO:0007669"/>
    <property type="project" value="UniProtKB-KW"/>
</dbReference>
<dbReference type="AlphaFoldDB" id="A0A1H7VC90"/>
<dbReference type="SMART" id="SM00347">
    <property type="entry name" value="HTH_MARR"/>
    <property type="match status" value="1"/>
</dbReference>
<keyword evidence="6" id="KW-1185">Reference proteome</keyword>
<dbReference type="Gene3D" id="1.10.10.10">
    <property type="entry name" value="Winged helix-like DNA-binding domain superfamily/Winged helix DNA-binding domain"/>
    <property type="match status" value="1"/>
</dbReference>
<dbReference type="SUPFAM" id="SSF46785">
    <property type="entry name" value="Winged helix' DNA-binding domain"/>
    <property type="match status" value="1"/>
</dbReference>
<sequence>MLSAVNIYEGQDFLLYRLWQKDGQSMSELAEKICIQQATMSTMIRRMEANGLIKKVTDQEDKRSSHIYLTAKGKAALELAGKIGGELDDVTVKGLSVTERKTLDELLQKVMKNLE</sequence>
<evidence type="ECO:0000256" key="2">
    <source>
        <dbReference type="ARBA" id="ARBA00023125"/>
    </source>
</evidence>
<dbReference type="InterPro" id="IPR023187">
    <property type="entry name" value="Tscrpt_reg_MarR-type_CS"/>
</dbReference>
<dbReference type="STRING" id="573321.SAMN04488505_103276"/>
<keyword evidence="1" id="KW-0805">Transcription regulation</keyword>
<evidence type="ECO:0000313" key="5">
    <source>
        <dbReference type="EMBL" id="SEM06535.1"/>
    </source>
</evidence>
<dbReference type="InterPro" id="IPR036390">
    <property type="entry name" value="WH_DNA-bd_sf"/>
</dbReference>
<dbReference type="Pfam" id="PF01047">
    <property type="entry name" value="MarR"/>
    <property type="match status" value="1"/>
</dbReference>
<organism evidence="5 6">
    <name type="scientific">Chitinophaga rupis</name>
    <dbReference type="NCBI Taxonomy" id="573321"/>
    <lineage>
        <taxon>Bacteria</taxon>
        <taxon>Pseudomonadati</taxon>
        <taxon>Bacteroidota</taxon>
        <taxon>Chitinophagia</taxon>
        <taxon>Chitinophagales</taxon>
        <taxon>Chitinophagaceae</taxon>
        <taxon>Chitinophaga</taxon>
    </lineage>
</organism>
<dbReference type="GO" id="GO:0003700">
    <property type="term" value="F:DNA-binding transcription factor activity"/>
    <property type="evidence" value="ECO:0007669"/>
    <property type="project" value="InterPro"/>
</dbReference>
<dbReference type="Proteomes" id="UP000198984">
    <property type="component" value="Unassembled WGS sequence"/>
</dbReference>